<evidence type="ECO:0000256" key="2">
    <source>
        <dbReference type="SAM" id="MobiDB-lite"/>
    </source>
</evidence>
<evidence type="ECO:0000256" key="1">
    <source>
        <dbReference type="SAM" id="Coils"/>
    </source>
</evidence>
<dbReference type="PANTHER" id="PTHR47115">
    <property type="entry name" value="COILED-COIL DOMAIN-CONTAINING PROTEIN 183"/>
    <property type="match status" value="1"/>
</dbReference>
<keyword evidence="4" id="KW-1185">Reference proteome</keyword>
<reference evidence="3 4" key="1">
    <citation type="submission" date="2024-01" db="EMBL/GenBank/DDBJ databases">
        <authorList>
            <person name="Alioto T."/>
            <person name="Alioto T."/>
            <person name="Gomez Garrido J."/>
        </authorList>
    </citation>
    <scope>NUCLEOTIDE SEQUENCE [LARGE SCALE GENOMIC DNA]</scope>
</reference>
<feature type="compositionally biased region" description="Basic and acidic residues" evidence="2">
    <location>
        <begin position="1"/>
        <end position="34"/>
    </location>
</feature>
<dbReference type="PANTHER" id="PTHR47115:SF1">
    <property type="entry name" value="COILED-COIL DOMAIN-CONTAINING PROTEIN 183"/>
    <property type="match status" value="1"/>
</dbReference>
<proteinExistence type="predicted"/>
<feature type="region of interest" description="Disordered" evidence="2">
    <location>
        <begin position="1"/>
        <end position="50"/>
    </location>
</feature>
<dbReference type="Proteomes" id="UP001314229">
    <property type="component" value="Unassembled WGS sequence"/>
</dbReference>
<sequence length="475" mass="54570">METVKDGRTTQRRIQFSDKQIEAEEENAAKRVLESEDSPTTRQKPCKPGLPLEKKIEHETRRMNLLINEHNRLKFAVKEKETKLIELQEMSKTAELKITTYNNEDSECQEVRGIFKVLDEKERAVSIGQMELNRANKTFQWAATAAESTVGQMFQMEYETMEKKRQLDKELFKLGTVEKELKKQIETFGRPLSPTSQSRLKERETEEEEKEEVERSSPVTAAHQCYDICGASESDTRAVEDMEALREALGCADVQDLVNKVVSQRATTQRLLAEKTQLEEVVRQETKALADLELRHAELKFSVKPAATRFDEMKEQMQAKLDLQVDGVQRLQAELQQSQDLLDTVERGINNLYFRTSCVPVEGLPIVFSPDRIDKLKDIAARLPTLLQRASEQKPVTSVVDQEKVYNFLELLNMMEPKNNKRGSITIDNSQLSDDEEEEGEEESSPSREEIKRGSLRLIESQQAKKSSRRAKKKD</sequence>
<name>A0AAV1NN10_SCOSC</name>
<feature type="compositionally biased region" description="Acidic residues" evidence="2">
    <location>
        <begin position="433"/>
        <end position="444"/>
    </location>
</feature>
<gene>
    <name evidence="3" type="ORF">FSCOSCO3_A034302</name>
</gene>
<feature type="region of interest" description="Disordered" evidence="2">
    <location>
        <begin position="186"/>
        <end position="217"/>
    </location>
</feature>
<dbReference type="AlphaFoldDB" id="A0AAV1NN10"/>
<evidence type="ECO:0000313" key="3">
    <source>
        <dbReference type="EMBL" id="CAK6959629.1"/>
    </source>
</evidence>
<feature type="compositionally biased region" description="Basic residues" evidence="2">
    <location>
        <begin position="466"/>
        <end position="475"/>
    </location>
</feature>
<feature type="region of interest" description="Disordered" evidence="2">
    <location>
        <begin position="419"/>
        <end position="475"/>
    </location>
</feature>
<accession>A0AAV1NN10</accession>
<dbReference type="InterPro" id="IPR043247">
    <property type="entry name" value="CCDC183"/>
</dbReference>
<organism evidence="3 4">
    <name type="scientific">Scomber scombrus</name>
    <name type="common">Atlantic mackerel</name>
    <name type="synonym">Scomber vernalis</name>
    <dbReference type="NCBI Taxonomy" id="13677"/>
    <lineage>
        <taxon>Eukaryota</taxon>
        <taxon>Metazoa</taxon>
        <taxon>Chordata</taxon>
        <taxon>Craniata</taxon>
        <taxon>Vertebrata</taxon>
        <taxon>Euteleostomi</taxon>
        <taxon>Actinopterygii</taxon>
        <taxon>Neopterygii</taxon>
        <taxon>Teleostei</taxon>
        <taxon>Neoteleostei</taxon>
        <taxon>Acanthomorphata</taxon>
        <taxon>Pelagiaria</taxon>
        <taxon>Scombriformes</taxon>
        <taxon>Scombridae</taxon>
        <taxon>Scomber</taxon>
    </lineage>
</organism>
<keyword evidence="1" id="KW-0175">Coiled coil</keyword>
<feature type="coiled-coil region" evidence="1">
    <location>
        <begin position="77"/>
        <end position="104"/>
    </location>
</feature>
<feature type="compositionally biased region" description="Polar residues" evidence="2">
    <location>
        <begin position="422"/>
        <end position="432"/>
    </location>
</feature>
<protein>
    <submittedName>
        <fullName evidence="3">MAR-binding filament-like protein 1-1 isoform X1</fullName>
    </submittedName>
</protein>
<dbReference type="EMBL" id="CAWUFR010000040">
    <property type="protein sequence ID" value="CAK6959629.1"/>
    <property type="molecule type" value="Genomic_DNA"/>
</dbReference>
<feature type="coiled-coil region" evidence="1">
    <location>
        <begin position="275"/>
        <end position="348"/>
    </location>
</feature>
<comment type="caution">
    <text evidence="3">The sequence shown here is derived from an EMBL/GenBank/DDBJ whole genome shotgun (WGS) entry which is preliminary data.</text>
</comment>
<evidence type="ECO:0000313" key="4">
    <source>
        <dbReference type="Proteomes" id="UP001314229"/>
    </source>
</evidence>